<dbReference type="STRING" id="100816.A0A175VX67"/>
<protein>
    <recommendedName>
        <fullName evidence="6">Vegetative incompatibility protein HET-E-1</fullName>
    </recommendedName>
</protein>
<evidence type="ECO:0008006" key="6">
    <source>
        <dbReference type="Google" id="ProtNLM"/>
    </source>
</evidence>
<evidence type="ECO:0000256" key="1">
    <source>
        <dbReference type="ARBA" id="ARBA00022737"/>
    </source>
</evidence>
<keyword evidence="5" id="KW-1185">Reference proteome</keyword>
<feature type="domain" description="Nephrocystin 3-like N-terminal" evidence="2">
    <location>
        <begin position="95"/>
        <end position="270"/>
    </location>
</feature>
<gene>
    <name evidence="4" type="ORF">MMYC01_207456</name>
</gene>
<sequence>MADGMRRSLRGEISELHSELFNRLWAPDWQLDDSIRDRSVLSAMSKDDIRSTAATVSRSLRFEAFEAREAAITESILQTYSWIYDRDPKTSEGSFSWSSFPEWLGKSSEPVYWITGKPGAGKSTLMKYILGNPAHRAYLERWSGDKPLLIVKYYAWNAGTNPQKSFQGLKKTLLVQALNHFPELLPILAPRRWTYALVIQGTSYLPPWEDWEVQESFQALLSHSNAEKLNLAIFIDGLDEFDAPPKEVVGLVESIVSSSSGGIKVCAASRPLVDFDDAYRDSPKVQMDLFTLRDMTVYLDEKLRQCRAFDELQCLYPDDVLKLREEMVKRAKGVFIWLKVVVDALTEAAREGEGIFELQAILESLPEDIRSLYDSIWAGIPEASRKKGAILLAIIEATQVRIIPSIFWLADDYAFRKYDIRSANQSHVDRNSSFYTSMVQSLRRKLASRTRGLLEINLRNDNVDYSHRTVREWTAQPEVRECIRELCGEIFDPHLYLLHMYTISFTSRTLMGSRDGTTITPAITIEPLLQASKFSADQPEATDELVRTLEALDMRAGLVLGADWPSRLTYGLSNMSESRCSFLVLTALFAIPQYIKAKVSADPRILSRRSTAGSSRNDTNLDILEAALYPTRFFSGSNIISSFTIPTSNKFGPQRLAVIRFLLKSASLPDKRARVSVLRSKIRVKELNTFDREESIYYSEVIKLLGRSRGGPLESASKFFRVR</sequence>
<feature type="domain" description="DUF7791" evidence="3">
    <location>
        <begin position="418"/>
        <end position="507"/>
    </location>
</feature>
<evidence type="ECO:0000259" key="3">
    <source>
        <dbReference type="Pfam" id="PF25053"/>
    </source>
</evidence>
<evidence type="ECO:0000313" key="5">
    <source>
        <dbReference type="Proteomes" id="UP000078237"/>
    </source>
</evidence>
<dbReference type="VEuPathDB" id="FungiDB:MMYC01_207456"/>
<evidence type="ECO:0000313" key="4">
    <source>
        <dbReference type="EMBL" id="KXX75781.1"/>
    </source>
</evidence>
<dbReference type="PANTHER" id="PTHR10039:SF5">
    <property type="entry name" value="NACHT DOMAIN-CONTAINING PROTEIN"/>
    <property type="match status" value="1"/>
</dbReference>
<dbReference type="OrthoDB" id="443402at2759"/>
<dbReference type="Gene3D" id="3.40.50.300">
    <property type="entry name" value="P-loop containing nucleotide triphosphate hydrolases"/>
    <property type="match status" value="1"/>
</dbReference>
<dbReference type="InterPro" id="IPR056884">
    <property type="entry name" value="NPHP3-like_N"/>
</dbReference>
<proteinExistence type="predicted"/>
<accession>A0A175VX67</accession>
<dbReference type="InterPro" id="IPR056693">
    <property type="entry name" value="DUF7791"/>
</dbReference>
<evidence type="ECO:0000259" key="2">
    <source>
        <dbReference type="Pfam" id="PF24883"/>
    </source>
</evidence>
<dbReference type="InterPro" id="IPR027417">
    <property type="entry name" value="P-loop_NTPase"/>
</dbReference>
<dbReference type="Pfam" id="PF24883">
    <property type="entry name" value="NPHP3_N"/>
    <property type="match status" value="1"/>
</dbReference>
<dbReference type="Proteomes" id="UP000078237">
    <property type="component" value="Unassembled WGS sequence"/>
</dbReference>
<organism evidence="4 5">
    <name type="scientific">Madurella mycetomatis</name>
    <dbReference type="NCBI Taxonomy" id="100816"/>
    <lineage>
        <taxon>Eukaryota</taxon>
        <taxon>Fungi</taxon>
        <taxon>Dikarya</taxon>
        <taxon>Ascomycota</taxon>
        <taxon>Pezizomycotina</taxon>
        <taxon>Sordariomycetes</taxon>
        <taxon>Sordariomycetidae</taxon>
        <taxon>Sordariales</taxon>
        <taxon>Sordariales incertae sedis</taxon>
        <taxon>Madurella</taxon>
    </lineage>
</organism>
<dbReference type="SUPFAM" id="SSF52540">
    <property type="entry name" value="P-loop containing nucleoside triphosphate hydrolases"/>
    <property type="match status" value="1"/>
</dbReference>
<dbReference type="Pfam" id="PF25053">
    <property type="entry name" value="DUF7791"/>
    <property type="match status" value="1"/>
</dbReference>
<name>A0A175VX67_9PEZI</name>
<comment type="caution">
    <text evidence="4">The sequence shown here is derived from an EMBL/GenBank/DDBJ whole genome shotgun (WGS) entry which is preliminary data.</text>
</comment>
<dbReference type="AlphaFoldDB" id="A0A175VX67"/>
<keyword evidence="1" id="KW-0677">Repeat</keyword>
<dbReference type="EMBL" id="LCTW02000249">
    <property type="protein sequence ID" value="KXX75781.1"/>
    <property type="molecule type" value="Genomic_DNA"/>
</dbReference>
<dbReference type="PANTHER" id="PTHR10039">
    <property type="entry name" value="AMELOGENIN"/>
    <property type="match status" value="1"/>
</dbReference>
<reference evidence="4 5" key="1">
    <citation type="journal article" date="2016" name="Genome Announc.">
        <title>Genome Sequence of Madurella mycetomatis mm55, Isolated from a Human Mycetoma Case in Sudan.</title>
        <authorList>
            <person name="Smit S."/>
            <person name="Derks M.F."/>
            <person name="Bervoets S."/>
            <person name="Fahal A."/>
            <person name="van Leeuwen W."/>
            <person name="van Belkum A."/>
            <person name="van de Sande W.W."/>
        </authorList>
    </citation>
    <scope>NUCLEOTIDE SEQUENCE [LARGE SCALE GENOMIC DNA]</scope>
    <source>
        <strain evidence="5">mm55</strain>
    </source>
</reference>